<dbReference type="Proteomes" id="UP001164929">
    <property type="component" value="Chromosome 14"/>
</dbReference>
<organism evidence="1 2">
    <name type="scientific">Populus alba x Populus x berolinensis</name>
    <dbReference type="NCBI Taxonomy" id="444605"/>
    <lineage>
        <taxon>Eukaryota</taxon>
        <taxon>Viridiplantae</taxon>
        <taxon>Streptophyta</taxon>
        <taxon>Embryophyta</taxon>
        <taxon>Tracheophyta</taxon>
        <taxon>Spermatophyta</taxon>
        <taxon>Magnoliopsida</taxon>
        <taxon>eudicotyledons</taxon>
        <taxon>Gunneridae</taxon>
        <taxon>Pentapetalae</taxon>
        <taxon>rosids</taxon>
        <taxon>fabids</taxon>
        <taxon>Malpighiales</taxon>
        <taxon>Salicaceae</taxon>
        <taxon>Saliceae</taxon>
        <taxon>Populus</taxon>
    </lineage>
</organism>
<evidence type="ECO:0000313" key="2">
    <source>
        <dbReference type="Proteomes" id="UP001164929"/>
    </source>
</evidence>
<evidence type="ECO:0000313" key="1">
    <source>
        <dbReference type="EMBL" id="KAJ6971666.1"/>
    </source>
</evidence>
<dbReference type="EMBL" id="JAQIZT010000014">
    <property type="protein sequence ID" value="KAJ6971666.1"/>
    <property type="molecule type" value="Genomic_DNA"/>
</dbReference>
<comment type="caution">
    <text evidence="1">The sequence shown here is derived from an EMBL/GenBank/DDBJ whole genome shotgun (WGS) entry which is preliminary data.</text>
</comment>
<protein>
    <submittedName>
        <fullName evidence="1">Uncharacterized protein</fullName>
    </submittedName>
</protein>
<sequence>MSSSDDDRSLCCVICLYRCNNSKLRAVMMRGGRREAMEGGDIKKQPWPTFPSLSSDEASFPSKRNQVDKEIRQELGHQAVVLVTCLWTPQSTMTYTLLCASKWSLIRRWSPSWDGGKLTKGCLLEVDGWG</sequence>
<proteinExistence type="predicted"/>
<dbReference type="AlphaFoldDB" id="A0AAD6LR16"/>
<keyword evidence="2" id="KW-1185">Reference proteome</keyword>
<reference evidence="1" key="1">
    <citation type="journal article" date="2023" name="Mol. Ecol. Resour.">
        <title>Chromosome-level genome assembly of a triploid poplar Populus alba 'Berolinensis'.</title>
        <authorList>
            <person name="Chen S."/>
            <person name="Yu Y."/>
            <person name="Wang X."/>
            <person name="Wang S."/>
            <person name="Zhang T."/>
            <person name="Zhou Y."/>
            <person name="He R."/>
            <person name="Meng N."/>
            <person name="Wang Y."/>
            <person name="Liu W."/>
            <person name="Liu Z."/>
            <person name="Liu J."/>
            <person name="Guo Q."/>
            <person name="Huang H."/>
            <person name="Sederoff R.R."/>
            <person name="Wang G."/>
            <person name="Qu G."/>
            <person name="Chen S."/>
        </authorList>
    </citation>
    <scope>NUCLEOTIDE SEQUENCE</scope>
    <source>
        <strain evidence="1">SC-2020</strain>
    </source>
</reference>
<accession>A0AAD6LR16</accession>
<gene>
    <name evidence="1" type="ORF">NC653_032247</name>
</gene>
<name>A0AAD6LR16_9ROSI</name>